<name>A0ABD3G8K5_9MARC</name>
<evidence type="ECO:0000256" key="2">
    <source>
        <dbReference type="ARBA" id="ARBA00011738"/>
    </source>
</evidence>
<organism evidence="5 6">
    <name type="scientific">Riccia sorocarpa</name>
    <dbReference type="NCBI Taxonomy" id="122646"/>
    <lineage>
        <taxon>Eukaryota</taxon>
        <taxon>Viridiplantae</taxon>
        <taxon>Streptophyta</taxon>
        <taxon>Embryophyta</taxon>
        <taxon>Marchantiophyta</taxon>
        <taxon>Marchantiopsida</taxon>
        <taxon>Marchantiidae</taxon>
        <taxon>Marchantiales</taxon>
        <taxon>Ricciaceae</taxon>
        <taxon>Riccia</taxon>
    </lineage>
</organism>
<keyword evidence="6" id="KW-1185">Reference proteome</keyword>
<dbReference type="GO" id="GO:0009699">
    <property type="term" value="P:phenylpropanoid biosynthetic process"/>
    <property type="evidence" value="ECO:0007669"/>
    <property type="project" value="UniProtKB-ARBA"/>
</dbReference>
<dbReference type="Gene3D" id="2.40.480.10">
    <property type="entry name" value="Allene oxide cyclase-like"/>
    <property type="match status" value="1"/>
</dbReference>
<accession>A0ABD3G8K5</accession>
<protein>
    <recommendedName>
        <fullName evidence="4">Dirigent protein</fullName>
    </recommendedName>
</protein>
<comment type="subcellular location">
    <subcellularLocation>
        <location evidence="4">Secreted</location>
        <location evidence="4">Extracellular space</location>
        <location evidence="4">Apoplast</location>
    </subcellularLocation>
</comment>
<dbReference type="PANTHER" id="PTHR21495">
    <property type="entry name" value="NUCLEOPORIN-RELATED"/>
    <property type="match status" value="1"/>
</dbReference>
<dbReference type="Proteomes" id="UP001633002">
    <property type="component" value="Unassembled WGS sequence"/>
</dbReference>
<dbReference type="GO" id="GO:0048046">
    <property type="term" value="C:apoplast"/>
    <property type="evidence" value="ECO:0007669"/>
    <property type="project" value="UniProtKB-SubCell"/>
</dbReference>
<dbReference type="AlphaFoldDB" id="A0ABD3G8K5"/>
<evidence type="ECO:0000313" key="5">
    <source>
        <dbReference type="EMBL" id="KAL3675021.1"/>
    </source>
</evidence>
<sequence length="223" mass="24938">MQLRQISTFVRVHLKKLRNHIHIDREDFRILKHRICMALFKMNQPTLLALILIVAQLTVVVPHKVDKVEADDPFTLNLYLHNTIEGDNESLIISAAPDGNLSRPQFGRLVALSNILRDGLEPDSLRIGTQVGIVAVGKDLLDDYISYVYHLNDDSGYNGSTIVGQGHIDYRNGNENRTFLVLGGTGKFFGVSGTEFGTGEPLAIYGYTYVYLHTLTLYGYKGT</sequence>
<keyword evidence="3 4" id="KW-0964">Secreted</keyword>
<comment type="similarity">
    <text evidence="1 4">Belongs to the plant dirigent protein family.</text>
</comment>
<dbReference type="InterPro" id="IPR044859">
    <property type="entry name" value="Allene_oxi_cyc_Dirigent"/>
</dbReference>
<gene>
    <name evidence="5" type="ORF">R1sor_024969</name>
</gene>
<reference evidence="5 6" key="1">
    <citation type="submission" date="2024-09" db="EMBL/GenBank/DDBJ databases">
        <title>Chromosome-scale assembly of Riccia sorocarpa.</title>
        <authorList>
            <person name="Paukszto L."/>
        </authorList>
    </citation>
    <scope>NUCLEOTIDE SEQUENCE [LARGE SCALE GENOMIC DNA]</scope>
    <source>
        <strain evidence="5">LP-2024</strain>
        <tissue evidence="5">Aerial parts of the thallus</tissue>
    </source>
</reference>
<evidence type="ECO:0000256" key="3">
    <source>
        <dbReference type="ARBA" id="ARBA00022525"/>
    </source>
</evidence>
<comment type="caution">
    <text evidence="5">The sequence shown here is derived from an EMBL/GenBank/DDBJ whole genome shotgun (WGS) entry which is preliminary data.</text>
</comment>
<evidence type="ECO:0000256" key="4">
    <source>
        <dbReference type="RuleBase" id="RU363099"/>
    </source>
</evidence>
<dbReference type="InterPro" id="IPR004265">
    <property type="entry name" value="Dirigent"/>
</dbReference>
<comment type="subunit">
    <text evidence="2 4">Homodimer.</text>
</comment>
<proteinExistence type="inferred from homology"/>
<comment type="function">
    <text evidence="4">Dirigent proteins impart stereoselectivity on the phenoxy radical-coupling reaction, yielding optically active lignans from two molecules of coniferyl alcohol in the biosynthesis of lignans, flavonolignans, and alkaloids and thus plays a central role in plant secondary metabolism.</text>
</comment>
<dbReference type="EMBL" id="JBJQOH010000008">
    <property type="protein sequence ID" value="KAL3675021.1"/>
    <property type="molecule type" value="Genomic_DNA"/>
</dbReference>
<evidence type="ECO:0000256" key="1">
    <source>
        <dbReference type="ARBA" id="ARBA00010746"/>
    </source>
</evidence>
<dbReference type="Pfam" id="PF03018">
    <property type="entry name" value="Dirigent"/>
    <property type="match status" value="1"/>
</dbReference>
<keyword evidence="4" id="KW-0052">Apoplast</keyword>
<evidence type="ECO:0000313" key="6">
    <source>
        <dbReference type="Proteomes" id="UP001633002"/>
    </source>
</evidence>